<dbReference type="Proteomes" id="UP000813423">
    <property type="component" value="Unassembled WGS sequence"/>
</dbReference>
<protein>
    <submittedName>
        <fullName evidence="1">Uncharacterized protein</fullName>
    </submittedName>
</protein>
<evidence type="ECO:0000313" key="1">
    <source>
        <dbReference type="EMBL" id="KAH1902937.1"/>
    </source>
</evidence>
<dbReference type="AlphaFoldDB" id="A0A9P8STP7"/>
<evidence type="ECO:0000313" key="2">
    <source>
        <dbReference type="Proteomes" id="UP000813423"/>
    </source>
</evidence>
<dbReference type="EMBL" id="JAIBSC010000055">
    <property type="protein sequence ID" value="KAH1902937.1"/>
    <property type="molecule type" value="Genomic_DNA"/>
</dbReference>
<gene>
    <name evidence="1" type="ORF">KXV57_007121</name>
</gene>
<sequence length="56" mass="6004">MVTAMFFNIGFGTCTIIGATFGMGKQLVDFDSDDSPLDFRNAFLVGDLARRGAAHS</sequence>
<reference evidence="1" key="1">
    <citation type="submission" date="2021-08" db="EMBL/GenBank/DDBJ databases">
        <title>Global Aspergillus fumigatus from environmental and clinical sources.</title>
        <authorList>
            <person name="Barber A."/>
            <person name="Sae-Ong T."/>
        </authorList>
    </citation>
    <scope>NUCLEOTIDE SEQUENCE</scope>
    <source>
        <strain evidence="1">NRZ-2016-071</strain>
    </source>
</reference>
<name>A0A9P8STP7_ASPFM</name>
<organism evidence="1 2">
    <name type="scientific">Aspergillus fumigatus</name>
    <name type="common">Neosartorya fumigata</name>
    <dbReference type="NCBI Taxonomy" id="746128"/>
    <lineage>
        <taxon>Eukaryota</taxon>
        <taxon>Fungi</taxon>
        <taxon>Dikarya</taxon>
        <taxon>Ascomycota</taxon>
        <taxon>Pezizomycotina</taxon>
        <taxon>Eurotiomycetes</taxon>
        <taxon>Eurotiomycetidae</taxon>
        <taxon>Eurotiales</taxon>
        <taxon>Aspergillaceae</taxon>
        <taxon>Aspergillus</taxon>
        <taxon>Aspergillus subgen. Fumigati</taxon>
    </lineage>
</organism>
<accession>A0A9P8STP7</accession>
<proteinExistence type="predicted"/>
<comment type="caution">
    <text evidence="1">The sequence shown here is derived from an EMBL/GenBank/DDBJ whole genome shotgun (WGS) entry which is preliminary data.</text>
</comment>